<feature type="binding site" evidence="5">
    <location>
        <position position="356"/>
    </location>
    <ligand>
        <name>substrate</name>
    </ligand>
</feature>
<dbReference type="SUPFAM" id="SSF50621">
    <property type="entry name" value="Alanine racemase C-terminal domain-like"/>
    <property type="match status" value="1"/>
</dbReference>
<keyword evidence="4 5" id="KW-0456">Lyase</keyword>
<keyword evidence="5" id="KW-0028">Amino-acid biosynthesis</keyword>
<evidence type="ECO:0000256" key="4">
    <source>
        <dbReference type="ARBA" id="ARBA00023239"/>
    </source>
</evidence>
<dbReference type="AlphaFoldDB" id="A0A7C5RK92"/>
<evidence type="ECO:0000256" key="8">
    <source>
        <dbReference type="RuleBase" id="RU003738"/>
    </source>
</evidence>
<dbReference type="PRINTS" id="PR01179">
    <property type="entry name" value="ODADCRBXLASE"/>
</dbReference>
<dbReference type="CDD" id="cd06828">
    <property type="entry name" value="PLPDE_III_DapDC"/>
    <property type="match status" value="1"/>
</dbReference>
<dbReference type="FunFam" id="3.20.20.10:FF:000003">
    <property type="entry name" value="Diaminopimelate decarboxylase"/>
    <property type="match status" value="1"/>
</dbReference>
<dbReference type="UniPathway" id="UPA00034">
    <property type="reaction ID" value="UER00027"/>
</dbReference>
<dbReference type="EMBL" id="DSZY01000039">
    <property type="protein sequence ID" value="HGU41204.1"/>
    <property type="molecule type" value="Genomic_DNA"/>
</dbReference>
<dbReference type="InterPro" id="IPR022644">
    <property type="entry name" value="De-COase2_N"/>
</dbReference>
<protein>
    <recommendedName>
        <fullName evidence="5 6">Diaminopimelate decarboxylase</fullName>
        <shortName evidence="5">DAP decarboxylase</shortName>
        <shortName evidence="5">DAPDC</shortName>
        <ecNumber evidence="5 6">4.1.1.20</ecNumber>
    </recommendedName>
</protein>
<feature type="binding site" evidence="5">
    <location>
        <begin position="257"/>
        <end position="260"/>
    </location>
    <ligand>
        <name>pyridoxal 5'-phosphate</name>
        <dbReference type="ChEBI" id="CHEBI:597326"/>
    </ligand>
</feature>
<dbReference type="Gene3D" id="3.20.20.10">
    <property type="entry name" value="Alanine racemase"/>
    <property type="match status" value="1"/>
</dbReference>
<dbReference type="InterPro" id="IPR029066">
    <property type="entry name" value="PLP-binding_barrel"/>
</dbReference>
<name>A0A7C5RK92_9BACT</name>
<dbReference type="NCBIfam" id="TIGR01048">
    <property type="entry name" value="lysA"/>
    <property type="match status" value="1"/>
</dbReference>
<comment type="catalytic activity">
    <reaction evidence="5 8">
        <text>meso-2,6-diaminopimelate + H(+) = L-lysine + CO2</text>
        <dbReference type="Rhea" id="RHEA:15101"/>
        <dbReference type="ChEBI" id="CHEBI:15378"/>
        <dbReference type="ChEBI" id="CHEBI:16526"/>
        <dbReference type="ChEBI" id="CHEBI:32551"/>
        <dbReference type="ChEBI" id="CHEBI:57791"/>
        <dbReference type="EC" id="4.1.1.20"/>
    </reaction>
</comment>
<feature type="binding site" evidence="5">
    <location>
        <position position="356"/>
    </location>
    <ligand>
        <name>pyridoxal 5'-phosphate</name>
        <dbReference type="ChEBI" id="CHEBI:597326"/>
    </ligand>
</feature>
<feature type="domain" description="Orn/DAP/Arg decarboxylase 2 N-terminal" evidence="9">
    <location>
        <begin position="34"/>
        <end position="262"/>
    </location>
</feature>
<keyword evidence="5 8" id="KW-0457">Lysine biosynthesis</keyword>
<comment type="cofactor">
    <cofactor evidence="1 5 7 8">
        <name>pyridoxal 5'-phosphate</name>
        <dbReference type="ChEBI" id="CHEBI:597326"/>
    </cofactor>
</comment>
<evidence type="ECO:0000313" key="10">
    <source>
        <dbReference type="EMBL" id="HGU41204.1"/>
    </source>
</evidence>
<dbReference type="Pfam" id="PF02784">
    <property type="entry name" value="Orn_Arg_deC_N"/>
    <property type="match status" value="1"/>
</dbReference>
<dbReference type="InterPro" id="IPR000183">
    <property type="entry name" value="Orn/DAP/Arg_de-COase"/>
</dbReference>
<evidence type="ECO:0000256" key="5">
    <source>
        <dbReference type="HAMAP-Rule" id="MF_02120"/>
    </source>
</evidence>
<organism evidence="10">
    <name type="scientific">Fervidobacterium thailandense</name>
    <dbReference type="NCBI Taxonomy" id="1008305"/>
    <lineage>
        <taxon>Bacteria</taxon>
        <taxon>Thermotogati</taxon>
        <taxon>Thermotogota</taxon>
        <taxon>Thermotogae</taxon>
        <taxon>Thermotogales</taxon>
        <taxon>Fervidobacteriaceae</taxon>
        <taxon>Fervidobacterium</taxon>
    </lineage>
</organism>
<feature type="binding site" evidence="5">
    <location>
        <position position="296"/>
    </location>
    <ligand>
        <name>substrate</name>
    </ligand>
</feature>
<gene>
    <name evidence="5 10" type="primary">lysA</name>
    <name evidence="10" type="ORF">ENT77_08430</name>
</gene>
<feature type="binding site" evidence="5">
    <location>
        <position position="300"/>
    </location>
    <ligand>
        <name>substrate</name>
    </ligand>
</feature>
<proteinExistence type="inferred from homology"/>
<dbReference type="GO" id="GO:0030170">
    <property type="term" value="F:pyridoxal phosphate binding"/>
    <property type="evidence" value="ECO:0007669"/>
    <property type="project" value="UniProtKB-UniRule"/>
</dbReference>
<evidence type="ECO:0000256" key="6">
    <source>
        <dbReference type="NCBIfam" id="TIGR01048"/>
    </source>
</evidence>
<comment type="caution">
    <text evidence="10">The sequence shown here is derived from an EMBL/GenBank/DDBJ whole genome shotgun (WGS) entry which is preliminary data.</text>
</comment>
<feature type="binding site" evidence="5">
    <location>
        <position position="260"/>
    </location>
    <ligand>
        <name>substrate</name>
    </ligand>
</feature>
<sequence>MVENRDFQVMLEQTIRAVVERYGTPVYIYVKDIIKHQLTRVKKVFDGVKMLPTFACKANSNPWLIQLFSKEGFGTDIVSVGEYYASELAGVPSERIVWNGNGKTKSEMEFLKDKVGFVNVDSLEEAQRWADFQSEAKFFIRVNPDVNPRTHPHISTGVRETKFGVHVDLIDKVLNTLRKQGKRVLGFHIHIGSQITEVEPFLEAISIGVELSEKYGFECINIGGGWGINYNGKELDLEEYRKKVVPLVSNFELVITELGRYLIGPAGLLVARVEYVKRTPYKTFVVLDAGMNALVRPAMYGAHHGIRVLDPKEPREECIVDVVGPLCETGDVIAKNRLVTIPRYGSLVVIENVGAYGFSMASNYNGHPKPPEVLVDFSSNEIKLIRKRGSVEDLFRNVE</sequence>
<dbReference type="EC" id="4.1.1.20" evidence="5 6"/>
<keyword evidence="3 5" id="KW-0663">Pyridoxal phosphate</keyword>
<dbReference type="PANTHER" id="PTHR43727">
    <property type="entry name" value="DIAMINOPIMELATE DECARBOXYLASE"/>
    <property type="match status" value="1"/>
</dbReference>
<evidence type="ECO:0000256" key="7">
    <source>
        <dbReference type="PIRSR" id="PIRSR600183-50"/>
    </source>
</evidence>
<accession>A0A7C5RK92</accession>
<dbReference type="GO" id="GO:0008836">
    <property type="term" value="F:diaminopimelate decarboxylase activity"/>
    <property type="evidence" value="ECO:0007669"/>
    <property type="project" value="UniProtKB-UniRule"/>
</dbReference>
<feature type="modified residue" description="N6-(pyridoxal phosphate)lysine" evidence="5 7">
    <location>
        <position position="57"/>
    </location>
</feature>
<comment type="subunit">
    <text evidence="5">Homodimer.</text>
</comment>
<evidence type="ECO:0000256" key="3">
    <source>
        <dbReference type="ARBA" id="ARBA00022898"/>
    </source>
</evidence>
<keyword evidence="2 5" id="KW-0210">Decarboxylase</keyword>
<evidence type="ECO:0000256" key="2">
    <source>
        <dbReference type="ARBA" id="ARBA00022793"/>
    </source>
</evidence>
<dbReference type="PRINTS" id="PR01181">
    <property type="entry name" value="DAPDCRBXLASE"/>
</dbReference>
<dbReference type="GO" id="GO:0009089">
    <property type="term" value="P:lysine biosynthetic process via diaminopimelate"/>
    <property type="evidence" value="ECO:0007669"/>
    <property type="project" value="UniProtKB-UniRule"/>
</dbReference>
<dbReference type="InterPro" id="IPR002986">
    <property type="entry name" value="DAP_deCOOHase_LysA"/>
</dbReference>
<dbReference type="HAMAP" id="MF_02120">
    <property type="entry name" value="LysA"/>
    <property type="match status" value="1"/>
</dbReference>
<dbReference type="PANTHER" id="PTHR43727:SF2">
    <property type="entry name" value="GROUP IV DECARBOXYLASE"/>
    <property type="match status" value="1"/>
</dbReference>
<evidence type="ECO:0000256" key="1">
    <source>
        <dbReference type="ARBA" id="ARBA00001933"/>
    </source>
</evidence>
<dbReference type="SUPFAM" id="SSF51419">
    <property type="entry name" value="PLP-binding barrel"/>
    <property type="match status" value="1"/>
</dbReference>
<feature type="active site" description="Proton donor" evidence="7">
    <location>
        <position position="327"/>
    </location>
</feature>
<dbReference type="InterPro" id="IPR009006">
    <property type="entry name" value="Ala_racemase/Decarboxylase_C"/>
</dbReference>
<feature type="binding site" evidence="5">
    <location>
        <position position="225"/>
    </location>
    <ligand>
        <name>pyridoxal 5'-phosphate</name>
        <dbReference type="ChEBI" id="CHEBI:597326"/>
    </ligand>
</feature>
<feature type="binding site" evidence="5">
    <location>
        <position position="328"/>
    </location>
    <ligand>
        <name>substrate</name>
    </ligand>
</feature>
<dbReference type="Gene3D" id="2.40.37.10">
    <property type="entry name" value="Lyase, Ornithine Decarboxylase, Chain A, domain 1"/>
    <property type="match status" value="1"/>
</dbReference>
<evidence type="ECO:0000259" key="9">
    <source>
        <dbReference type="Pfam" id="PF02784"/>
    </source>
</evidence>
<comment type="pathway">
    <text evidence="5 8">Amino-acid biosynthesis; L-lysine biosynthesis via DAP pathway; L-lysine from DL-2,6-diaminopimelate: step 1/1.</text>
</comment>
<comment type="similarity">
    <text evidence="5">Belongs to the Orn/Lys/Arg decarboxylase class-II family. LysA subfamily.</text>
</comment>
<comment type="function">
    <text evidence="5">Specifically catalyzes the decarboxylation of meso-diaminopimelate (meso-DAP) to L-lysine.</text>
</comment>
<reference evidence="10" key="1">
    <citation type="journal article" date="2020" name="mSystems">
        <title>Genome- and Community-Level Interaction Insights into Carbon Utilization and Element Cycling Functions of Hydrothermarchaeota in Hydrothermal Sediment.</title>
        <authorList>
            <person name="Zhou Z."/>
            <person name="Liu Y."/>
            <person name="Xu W."/>
            <person name="Pan J."/>
            <person name="Luo Z.H."/>
            <person name="Li M."/>
        </authorList>
    </citation>
    <scope>NUCLEOTIDE SEQUENCE [LARGE SCALE GENOMIC DNA]</scope>
    <source>
        <strain evidence="10">SpSt-609</strain>
    </source>
</reference>